<dbReference type="InterPro" id="IPR018680">
    <property type="entry name" value="DUF2164"/>
</dbReference>
<dbReference type="Proteomes" id="UP000229896">
    <property type="component" value="Unassembled WGS sequence"/>
</dbReference>
<protein>
    <submittedName>
        <fullName evidence="1">DUF2164 domain-containing protein</fullName>
    </submittedName>
</protein>
<dbReference type="Pfam" id="PF09932">
    <property type="entry name" value="DUF2164"/>
    <property type="match status" value="1"/>
</dbReference>
<gene>
    <name evidence="1" type="ORF">COT12_02180</name>
</gene>
<reference evidence="2" key="1">
    <citation type="submission" date="2017-09" db="EMBL/GenBank/DDBJ databases">
        <title>Depth-based differentiation of microbial function through sediment-hosted aquifers and enrichment of novel symbionts in the deep terrestrial subsurface.</title>
        <authorList>
            <person name="Probst A.J."/>
            <person name="Ladd B."/>
            <person name="Jarett J.K."/>
            <person name="Geller-Mcgrath D.E."/>
            <person name="Sieber C.M.K."/>
            <person name="Emerson J.B."/>
            <person name="Anantharaman K."/>
            <person name="Thomas B.C."/>
            <person name="Malmstrom R."/>
            <person name="Stieglmeier M."/>
            <person name="Klingl A."/>
            <person name="Woyke T."/>
            <person name="Ryan C.M."/>
            <person name="Banfield J.F."/>
        </authorList>
    </citation>
    <scope>NUCLEOTIDE SEQUENCE [LARGE SCALE GENOMIC DNA]</scope>
</reference>
<dbReference type="AlphaFoldDB" id="A0A2M6YC11"/>
<name>A0A2M6YC11_9BACT</name>
<proteinExistence type="predicted"/>
<sequence>MNKKEIELKNEEKKILISDIKEFFLYEFDENIGDLRAEIVLDFFLKKIGPKIYNRGVSDARKWFRGKFEDLDADFYLIEK</sequence>
<organism evidence="1 2">
    <name type="scientific">Candidatus Berkelbacteria bacterium CG08_land_8_20_14_0_20_39_8</name>
    <dbReference type="NCBI Taxonomy" id="1974511"/>
    <lineage>
        <taxon>Bacteria</taxon>
        <taxon>Candidatus Berkelbacteria</taxon>
    </lineage>
</organism>
<accession>A0A2M6YC11</accession>
<comment type="caution">
    <text evidence="1">The sequence shown here is derived from an EMBL/GenBank/DDBJ whole genome shotgun (WGS) entry which is preliminary data.</text>
</comment>
<dbReference type="EMBL" id="PEXI01000068">
    <property type="protein sequence ID" value="PIU24219.1"/>
    <property type="molecule type" value="Genomic_DNA"/>
</dbReference>
<evidence type="ECO:0000313" key="2">
    <source>
        <dbReference type="Proteomes" id="UP000229896"/>
    </source>
</evidence>
<evidence type="ECO:0000313" key="1">
    <source>
        <dbReference type="EMBL" id="PIU24219.1"/>
    </source>
</evidence>